<gene>
    <name evidence="1" type="ORF">MgSA37_03791</name>
</gene>
<accession>A0A110B3N3</accession>
<sequence length="232" mass="27529">MPLFEHVAMTSQIKVPKTSKVRTLDREPLKLSFAFDFPRQLFMEAEKFFKKIREKAFLTDEIQQELKNSLTEMHFGPNDGLISPGYIPTSIYFIQKGLAMGYTGRQKPQAVTWFMNENNFLIPSYFFHQEPGTEFITFLEETTLLALSIDKVKDMINRYEEAFFIFLLLTEDSIRAGKEREYMLRLLPEERYLYIAKTTPFLFARGHFDQLASYLNISRRHFVRIRNNFSRR</sequence>
<dbReference type="Proteomes" id="UP000218263">
    <property type="component" value="Chromosome"/>
</dbReference>
<reference evidence="1 2" key="1">
    <citation type="submission" date="2015-12" db="EMBL/GenBank/DDBJ databases">
        <title>Genome sequence of Mucilaginibacter gotjawali.</title>
        <authorList>
            <person name="Lee J.S."/>
            <person name="Lee K.C."/>
            <person name="Kim K.K."/>
            <person name="Lee B.W."/>
        </authorList>
    </citation>
    <scope>NUCLEOTIDE SEQUENCE [LARGE SCALE GENOMIC DNA]</scope>
    <source>
        <strain evidence="1 2">SA3-7</strain>
    </source>
</reference>
<proteinExistence type="predicted"/>
<dbReference type="Gene3D" id="2.60.120.10">
    <property type="entry name" value="Jelly Rolls"/>
    <property type="match status" value="1"/>
</dbReference>
<keyword evidence="2" id="KW-1185">Reference proteome</keyword>
<evidence type="ECO:0000313" key="1">
    <source>
        <dbReference type="EMBL" id="BAU55600.1"/>
    </source>
</evidence>
<dbReference type="EMBL" id="AP017313">
    <property type="protein sequence ID" value="BAU55600.1"/>
    <property type="molecule type" value="Genomic_DNA"/>
</dbReference>
<dbReference type="OrthoDB" id="948610at2"/>
<dbReference type="InterPro" id="IPR018490">
    <property type="entry name" value="cNMP-bd_dom_sf"/>
</dbReference>
<evidence type="ECO:0008006" key="3">
    <source>
        <dbReference type="Google" id="ProtNLM"/>
    </source>
</evidence>
<name>A0A110B3N3_9SPHI</name>
<evidence type="ECO:0000313" key="2">
    <source>
        <dbReference type="Proteomes" id="UP000218263"/>
    </source>
</evidence>
<dbReference type="InterPro" id="IPR014710">
    <property type="entry name" value="RmlC-like_jellyroll"/>
</dbReference>
<dbReference type="KEGG" id="mgot:MgSA37_03791"/>
<dbReference type="AlphaFoldDB" id="A0A110B3N3"/>
<dbReference type="RefSeq" id="WP_157750629.1">
    <property type="nucleotide sequence ID" value="NZ_AP017313.1"/>
</dbReference>
<protein>
    <recommendedName>
        <fullName evidence="3">Cyclic nucleotide-binding domain protein</fullName>
    </recommendedName>
</protein>
<dbReference type="SUPFAM" id="SSF51206">
    <property type="entry name" value="cAMP-binding domain-like"/>
    <property type="match status" value="1"/>
</dbReference>
<organism evidence="1 2">
    <name type="scientific">Mucilaginibacter gotjawali</name>
    <dbReference type="NCBI Taxonomy" id="1550579"/>
    <lineage>
        <taxon>Bacteria</taxon>
        <taxon>Pseudomonadati</taxon>
        <taxon>Bacteroidota</taxon>
        <taxon>Sphingobacteriia</taxon>
        <taxon>Sphingobacteriales</taxon>
        <taxon>Sphingobacteriaceae</taxon>
        <taxon>Mucilaginibacter</taxon>
    </lineage>
</organism>